<gene>
    <name evidence="8" type="ORF">FF011L_06710</name>
</gene>
<evidence type="ECO:0000313" key="9">
    <source>
        <dbReference type="Proteomes" id="UP000320672"/>
    </source>
</evidence>
<keyword evidence="1" id="KW-0732">Signal</keyword>
<dbReference type="InterPro" id="IPR013039">
    <property type="entry name" value="DUF1588"/>
</dbReference>
<evidence type="ECO:0000259" key="7">
    <source>
        <dbReference type="Pfam" id="PF07637"/>
    </source>
</evidence>
<feature type="domain" description="DUF1585" evidence="2">
    <location>
        <begin position="747"/>
        <end position="818"/>
    </location>
</feature>
<dbReference type="Pfam" id="PF07635">
    <property type="entry name" value="PSCyt1"/>
    <property type="match status" value="1"/>
</dbReference>
<dbReference type="Proteomes" id="UP000320672">
    <property type="component" value="Chromosome"/>
</dbReference>
<evidence type="ECO:0000259" key="6">
    <source>
        <dbReference type="Pfam" id="PF07635"/>
    </source>
</evidence>
<dbReference type="InterPro" id="IPR013043">
    <property type="entry name" value="DUF1595"/>
</dbReference>
<evidence type="ECO:0000259" key="3">
    <source>
        <dbReference type="Pfam" id="PF07626"/>
    </source>
</evidence>
<dbReference type="InterPro" id="IPR013042">
    <property type="entry name" value="DUF1592"/>
</dbReference>
<dbReference type="Pfam" id="PF07626">
    <property type="entry name" value="PSD3"/>
    <property type="match status" value="1"/>
</dbReference>
<dbReference type="Pfam" id="PF07637">
    <property type="entry name" value="PSD5"/>
    <property type="match status" value="1"/>
</dbReference>
<organism evidence="8 9">
    <name type="scientific">Roseimaritima multifibrata</name>
    <dbReference type="NCBI Taxonomy" id="1930274"/>
    <lineage>
        <taxon>Bacteria</taxon>
        <taxon>Pseudomonadati</taxon>
        <taxon>Planctomycetota</taxon>
        <taxon>Planctomycetia</taxon>
        <taxon>Pirellulales</taxon>
        <taxon>Pirellulaceae</taxon>
        <taxon>Roseimaritima</taxon>
    </lineage>
</organism>
<dbReference type="Pfam" id="PF07624">
    <property type="entry name" value="PSD2"/>
    <property type="match status" value="1"/>
</dbReference>
<evidence type="ECO:0008006" key="10">
    <source>
        <dbReference type="Google" id="ProtNLM"/>
    </source>
</evidence>
<feature type="domain" description="Cytochrome C Planctomycete-type" evidence="6">
    <location>
        <begin position="45"/>
        <end position="92"/>
    </location>
</feature>
<keyword evidence="9" id="KW-1185">Reference proteome</keyword>
<evidence type="ECO:0000259" key="4">
    <source>
        <dbReference type="Pfam" id="PF07627"/>
    </source>
</evidence>
<dbReference type="AlphaFoldDB" id="A0A517MAM4"/>
<accession>A0A517MAM4</accession>
<sequence precursor="true">MVLDDFFRRPFVKVTLLLLACISCPDVSIAATPKTTLQSFVTKHCSACHDSDAKEAGLDLVGLAGADPSSEGLSAWKQVREAILQQRMPPKGEERPEENEIARFQAAILEHASQLPADRYASLRRLNRREYENTVRDLLGIDASLVDLLPEDGSVQGFDNVADGLSISSVLMEQYLEAANHAFDSVIRRIEPLPVETRHVRLLDVNDNQESVKKKKGGVIEVDGALVKFTPGWPPARVDPVHPIEDGVYRCRVAVWPIDPSDRTLAVAVYVGSLFGTESRRFIGIFDVTGSAEQPRIIEFTSPIEEGHSIHVLPRIWPEHITYRDKHEPRPGVAIAWAETTGPLDQDFPSLAQQRLFGDVDSISLVPAETVWMRHRKGVQRHVVDSSQPRQDAERILHDLIPRAFRRPVSDEEMQPFVQLTLDRLEAGRTFEQAVRSGVTAVLCAPQFLLLNQPPVAAGPSARQTCQQYNLASRMSYFLWSTMPDDRLLKLAAANRLIDPEVRNAEVDRMLKDPRSQHFVQNFTGQWLRLREIEDTTPDTKLYPEFDPLLQEAMVQETTRFFRHVLDENLSVQQFVDSDFTFLNERLARHYGLSLKDNPALRGHENYEKVALPKTSVRGGVLAQASLLKVTANGTTTSPVTRGLWVLDGLLGQVMPPPPPGIPAVEPDIRGATTIREQMRLHSGNQSCAKCHQWIDPPGFALEEFDAIGGHRDFYRSIGEGEKISGPKLSYLKGPPVISSVSLPSEQTVDGFQNFRAMLALNPQRIATSLAAKLFVYGTGRPVTLADQGTIEALVTQSKAEPYGLKSLVKSVVNSPGFVDP</sequence>
<evidence type="ECO:0000259" key="5">
    <source>
        <dbReference type="Pfam" id="PF07631"/>
    </source>
</evidence>
<reference evidence="8 9" key="1">
    <citation type="submission" date="2019-02" db="EMBL/GenBank/DDBJ databases">
        <title>Deep-cultivation of Planctomycetes and their phenomic and genomic characterization uncovers novel biology.</title>
        <authorList>
            <person name="Wiegand S."/>
            <person name="Jogler M."/>
            <person name="Boedeker C."/>
            <person name="Pinto D."/>
            <person name="Vollmers J."/>
            <person name="Rivas-Marin E."/>
            <person name="Kohn T."/>
            <person name="Peeters S.H."/>
            <person name="Heuer A."/>
            <person name="Rast P."/>
            <person name="Oberbeckmann S."/>
            <person name="Bunk B."/>
            <person name="Jeske O."/>
            <person name="Meyerdierks A."/>
            <person name="Storesund J.E."/>
            <person name="Kallscheuer N."/>
            <person name="Luecker S."/>
            <person name="Lage O.M."/>
            <person name="Pohl T."/>
            <person name="Merkel B.J."/>
            <person name="Hornburger P."/>
            <person name="Mueller R.-W."/>
            <person name="Bruemmer F."/>
            <person name="Labrenz M."/>
            <person name="Spormann A.M."/>
            <person name="Op den Camp H."/>
            <person name="Overmann J."/>
            <person name="Amann R."/>
            <person name="Jetten M.S.M."/>
            <person name="Mascher T."/>
            <person name="Medema M.H."/>
            <person name="Devos D.P."/>
            <person name="Kaster A.-K."/>
            <person name="Ovreas L."/>
            <person name="Rohde M."/>
            <person name="Galperin M.Y."/>
            <person name="Jogler C."/>
        </authorList>
    </citation>
    <scope>NUCLEOTIDE SEQUENCE [LARGE SCALE GENOMIC DNA]</scope>
    <source>
        <strain evidence="8 9">FF011L</strain>
    </source>
</reference>
<evidence type="ECO:0000259" key="2">
    <source>
        <dbReference type="Pfam" id="PF07624"/>
    </source>
</evidence>
<feature type="domain" description="DUF1595" evidence="7">
    <location>
        <begin position="393"/>
        <end position="449"/>
    </location>
</feature>
<feature type="domain" description="DUF1588" evidence="4">
    <location>
        <begin position="618"/>
        <end position="713"/>
    </location>
</feature>
<protein>
    <recommendedName>
        <fullName evidence="10">Planctomycete cytochrome C</fullName>
    </recommendedName>
</protein>
<dbReference type="RefSeq" id="WP_145350108.1">
    <property type="nucleotide sequence ID" value="NZ_CP036262.1"/>
</dbReference>
<feature type="domain" description="DUF1592" evidence="5">
    <location>
        <begin position="467"/>
        <end position="593"/>
    </location>
</feature>
<dbReference type="KEGG" id="rml:FF011L_06710"/>
<evidence type="ECO:0000313" key="8">
    <source>
        <dbReference type="EMBL" id="QDS91935.1"/>
    </source>
</evidence>
<dbReference type="InterPro" id="IPR011429">
    <property type="entry name" value="Cyt_c_Planctomycete-type"/>
</dbReference>
<name>A0A517MAM4_9BACT</name>
<feature type="signal peptide" evidence="1">
    <location>
        <begin position="1"/>
        <end position="30"/>
    </location>
</feature>
<dbReference type="Pfam" id="PF07631">
    <property type="entry name" value="PSD4"/>
    <property type="match status" value="1"/>
</dbReference>
<feature type="chain" id="PRO_5022102801" description="Planctomycete cytochrome C" evidence="1">
    <location>
        <begin position="31"/>
        <end position="821"/>
    </location>
</feature>
<dbReference type="OrthoDB" id="175242at2"/>
<feature type="domain" description="DUF1587" evidence="3">
    <location>
        <begin position="124"/>
        <end position="187"/>
    </location>
</feature>
<evidence type="ECO:0000256" key="1">
    <source>
        <dbReference type="SAM" id="SignalP"/>
    </source>
</evidence>
<dbReference type="EMBL" id="CP036262">
    <property type="protein sequence ID" value="QDS91935.1"/>
    <property type="molecule type" value="Genomic_DNA"/>
</dbReference>
<proteinExistence type="predicted"/>
<dbReference type="InterPro" id="IPR011478">
    <property type="entry name" value="DUF1585"/>
</dbReference>
<dbReference type="InterPro" id="IPR013036">
    <property type="entry name" value="DUF1587"/>
</dbReference>
<dbReference type="Pfam" id="PF07627">
    <property type="entry name" value="PSCyt3"/>
    <property type="match status" value="1"/>
</dbReference>